<dbReference type="GO" id="GO:0005737">
    <property type="term" value="C:cytoplasm"/>
    <property type="evidence" value="ECO:0007669"/>
    <property type="project" value="UniProtKB-SubCell"/>
</dbReference>
<dbReference type="PANTHER" id="PTHR43692:SF1">
    <property type="entry name" value="UDP-N-ACETYLMURAMOYLALANINE--D-GLUTAMATE LIGASE"/>
    <property type="match status" value="1"/>
</dbReference>
<dbReference type="AlphaFoldDB" id="A0A9X2W3Z1"/>
<sequence length="445" mass="47056">MITSPAFAGKRYAVLGLARSGLAAVEALVASGARVTAWDRQDNARARVDPANVLLADPLEIDLTGYDGVVVSPGVPLNIHPIAKRAAQYGVPVIGDIELFAQSRAALPPHTVVGITGTNGKSTTTALVHHILQTAGVPTTMGGNIGLPILAQDPLPEGGVYVLELSSYQIDLTQSLDCDVAVLLNVTPDHLDRYDSFAAYAASKNRLLEMQGEEHFALVDWSAFQSGLIHRGPAAFNRIVEADAGAQRNWPSLQGPHNAQNAGAAMAACAWLGLSADRIEQGLRSFTGLPHRMERVATHNGVLFVNDSKATNTDSSAPALAAFPPESEAPRIHWIVGGLPKEDGLGATEQHLANVKAAYTIGEAGPRFAELLSSRVPVVRAEMMCTAVREAIAAAAPGDVVLLSPACASFDQFKDYEQRGMRFRQFVEALTADDEAEVCCTEGGA</sequence>
<dbReference type="NCBIfam" id="TIGR01087">
    <property type="entry name" value="murD"/>
    <property type="match status" value="1"/>
</dbReference>
<dbReference type="InterPro" id="IPR018109">
    <property type="entry name" value="Folylpolyglutamate_synth_CS"/>
</dbReference>
<dbReference type="InterPro" id="IPR004101">
    <property type="entry name" value="Mur_ligase_C"/>
</dbReference>
<dbReference type="InterPro" id="IPR013221">
    <property type="entry name" value="Mur_ligase_cen"/>
</dbReference>
<dbReference type="InterPro" id="IPR036615">
    <property type="entry name" value="Mur_ligase_C_dom_sf"/>
</dbReference>
<keyword evidence="9 10" id="KW-0133">Cell shape</keyword>
<reference evidence="13" key="1">
    <citation type="submission" date="2022-09" db="EMBL/GenBank/DDBJ databases">
        <title>The genome sequence of Tsuneonella sp. YG55.</title>
        <authorList>
            <person name="Liu Y."/>
        </authorList>
    </citation>
    <scope>NUCLEOTIDE SEQUENCE</scope>
    <source>
        <strain evidence="13">YG55</strain>
    </source>
</reference>
<keyword evidence="3 9" id="KW-0963">Cytoplasm</keyword>
<keyword evidence="9 10" id="KW-0573">Peptidoglycan synthesis</keyword>
<keyword evidence="5 9" id="KW-0132">Cell division</keyword>
<proteinExistence type="inferred from homology"/>
<evidence type="ECO:0000256" key="6">
    <source>
        <dbReference type="ARBA" id="ARBA00022741"/>
    </source>
</evidence>
<evidence type="ECO:0000256" key="4">
    <source>
        <dbReference type="ARBA" id="ARBA00022598"/>
    </source>
</evidence>
<feature type="binding site" evidence="9">
    <location>
        <begin position="117"/>
        <end position="123"/>
    </location>
    <ligand>
        <name>ATP</name>
        <dbReference type="ChEBI" id="CHEBI:30616"/>
    </ligand>
</feature>
<dbReference type="Pfam" id="PF02875">
    <property type="entry name" value="Mur_ligase_C"/>
    <property type="match status" value="1"/>
</dbReference>
<evidence type="ECO:0000259" key="12">
    <source>
        <dbReference type="Pfam" id="PF08245"/>
    </source>
</evidence>
<evidence type="ECO:0000256" key="10">
    <source>
        <dbReference type="RuleBase" id="RU003664"/>
    </source>
</evidence>
<evidence type="ECO:0000259" key="11">
    <source>
        <dbReference type="Pfam" id="PF02875"/>
    </source>
</evidence>
<dbReference type="SUPFAM" id="SSF53244">
    <property type="entry name" value="MurD-like peptide ligases, peptide-binding domain"/>
    <property type="match status" value="1"/>
</dbReference>
<dbReference type="EMBL" id="JAOAMV010000009">
    <property type="protein sequence ID" value="MCT2560159.1"/>
    <property type="molecule type" value="Genomic_DNA"/>
</dbReference>
<evidence type="ECO:0000256" key="5">
    <source>
        <dbReference type="ARBA" id="ARBA00022618"/>
    </source>
</evidence>
<evidence type="ECO:0000256" key="2">
    <source>
        <dbReference type="ARBA" id="ARBA00004752"/>
    </source>
</evidence>
<dbReference type="Pfam" id="PF08245">
    <property type="entry name" value="Mur_ligase_M"/>
    <property type="match status" value="1"/>
</dbReference>
<dbReference type="Pfam" id="PF21799">
    <property type="entry name" value="MurD-like_N"/>
    <property type="match status" value="1"/>
</dbReference>
<dbReference type="SUPFAM" id="SSF53623">
    <property type="entry name" value="MurD-like peptide ligases, catalytic domain"/>
    <property type="match status" value="1"/>
</dbReference>
<dbReference type="Gene3D" id="3.90.190.20">
    <property type="entry name" value="Mur ligase, C-terminal domain"/>
    <property type="match status" value="1"/>
</dbReference>
<keyword evidence="14" id="KW-1185">Reference proteome</keyword>
<evidence type="ECO:0000313" key="14">
    <source>
        <dbReference type="Proteomes" id="UP001142648"/>
    </source>
</evidence>
<comment type="caution">
    <text evidence="13">The sequence shown here is derived from an EMBL/GenBank/DDBJ whole genome shotgun (WGS) entry which is preliminary data.</text>
</comment>
<dbReference type="GO" id="GO:0004326">
    <property type="term" value="F:tetrahydrofolylpolyglutamate synthase activity"/>
    <property type="evidence" value="ECO:0007669"/>
    <property type="project" value="InterPro"/>
</dbReference>
<comment type="subcellular location">
    <subcellularLocation>
        <location evidence="1 9 10">Cytoplasm</location>
    </subcellularLocation>
</comment>
<protein>
    <recommendedName>
        <fullName evidence="9 10">UDP-N-acetylmuramoylalanine--D-glutamate ligase</fullName>
        <ecNumber evidence="9 10">6.3.2.9</ecNumber>
    </recommendedName>
    <alternativeName>
        <fullName evidence="9">D-glutamic acid-adding enzyme</fullName>
    </alternativeName>
    <alternativeName>
        <fullName evidence="9">UDP-N-acetylmuramoyl-L-alanyl-D-glutamate synthetase</fullName>
    </alternativeName>
</protein>
<dbReference type="Gene3D" id="3.40.1190.10">
    <property type="entry name" value="Mur-like, catalytic domain"/>
    <property type="match status" value="1"/>
</dbReference>
<dbReference type="PROSITE" id="PS01011">
    <property type="entry name" value="FOLYLPOLYGLU_SYNT_1"/>
    <property type="match status" value="1"/>
</dbReference>
<dbReference type="GO" id="GO:0008360">
    <property type="term" value="P:regulation of cell shape"/>
    <property type="evidence" value="ECO:0007669"/>
    <property type="project" value="UniProtKB-KW"/>
</dbReference>
<comment type="similarity">
    <text evidence="9">Belongs to the MurCDEF family.</text>
</comment>
<keyword evidence="7 9" id="KW-0067">ATP-binding</keyword>
<dbReference type="InterPro" id="IPR036565">
    <property type="entry name" value="Mur-like_cat_sf"/>
</dbReference>
<dbReference type="SUPFAM" id="SSF51984">
    <property type="entry name" value="MurCD N-terminal domain"/>
    <property type="match status" value="1"/>
</dbReference>
<keyword evidence="4 9" id="KW-0436">Ligase</keyword>
<dbReference type="GO" id="GO:0051301">
    <property type="term" value="P:cell division"/>
    <property type="evidence" value="ECO:0007669"/>
    <property type="project" value="UniProtKB-KW"/>
</dbReference>
<keyword evidence="9 10" id="KW-0961">Cell wall biogenesis/degradation</keyword>
<evidence type="ECO:0000256" key="1">
    <source>
        <dbReference type="ARBA" id="ARBA00004496"/>
    </source>
</evidence>
<accession>A0A9X2W3Z1</accession>
<dbReference type="Proteomes" id="UP001142648">
    <property type="component" value="Unassembled WGS sequence"/>
</dbReference>
<comment type="pathway">
    <text evidence="2 9 10">Cell wall biogenesis; peptidoglycan biosynthesis.</text>
</comment>
<evidence type="ECO:0000256" key="7">
    <source>
        <dbReference type="ARBA" id="ARBA00022840"/>
    </source>
</evidence>
<dbReference type="PANTHER" id="PTHR43692">
    <property type="entry name" value="UDP-N-ACETYLMURAMOYLALANINE--D-GLUTAMATE LIGASE"/>
    <property type="match status" value="1"/>
</dbReference>
<name>A0A9X2W3Z1_9SPHN</name>
<feature type="domain" description="Mur ligase central" evidence="12">
    <location>
        <begin position="115"/>
        <end position="219"/>
    </location>
</feature>
<dbReference type="GO" id="GO:0071555">
    <property type="term" value="P:cell wall organization"/>
    <property type="evidence" value="ECO:0007669"/>
    <property type="project" value="UniProtKB-KW"/>
</dbReference>
<comment type="catalytic activity">
    <reaction evidence="9 10">
        <text>UDP-N-acetyl-alpha-D-muramoyl-L-alanine + D-glutamate + ATP = UDP-N-acetyl-alpha-D-muramoyl-L-alanyl-D-glutamate + ADP + phosphate + H(+)</text>
        <dbReference type="Rhea" id="RHEA:16429"/>
        <dbReference type="ChEBI" id="CHEBI:15378"/>
        <dbReference type="ChEBI" id="CHEBI:29986"/>
        <dbReference type="ChEBI" id="CHEBI:30616"/>
        <dbReference type="ChEBI" id="CHEBI:43474"/>
        <dbReference type="ChEBI" id="CHEBI:83898"/>
        <dbReference type="ChEBI" id="CHEBI:83900"/>
        <dbReference type="ChEBI" id="CHEBI:456216"/>
        <dbReference type="EC" id="6.3.2.9"/>
    </reaction>
</comment>
<gene>
    <name evidence="9 13" type="primary">murD</name>
    <name evidence="13" type="ORF">N0B51_14340</name>
</gene>
<evidence type="ECO:0000256" key="9">
    <source>
        <dbReference type="HAMAP-Rule" id="MF_00639"/>
    </source>
</evidence>
<dbReference type="HAMAP" id="MF_00639">
    <property type="entry name" value="MurD"/>
    <property type="match status" value="1"/>
</dbReference>
<evidence type="ECO:0000256" key="8">
    <source>
        <dbReference type="ARBA" id="ARBA00023306"/>
    </source>
</evidence>
<keyword evidence="8 9" id="KW-0131">Cell cycle</keyword>
<dbReference type="Gene3D" id="3.40.50.720">
    <property type="entry name" value="NAD(P)-binding Rossmann-like Domain"/>
    <property type="match status" value="1"/>
</dbReference>
<evidence type="ECO:0000256" key="3">
    <source>
        <dbReference type="ARBA" id="ARBA00022490"/>
    </source>
</evidence>
<organism evidence="13 14">
    <name type="scientific">Tsuneonella litorea</name>
    <dbReference type="NCBI Taxonomy" id="2976475"/>
    <lineage>
        <taxon>Bacteria</taxon>
        <taxon>Pseudomonadati</taxon>
        <taxon>Pseudomonadota</taxon>
        <taxon>Alphaproteobacteria</taxon>
        <taxon>Sphingomonadales</taxon>
        <taxon>Erythrobacteraceae</taxon>
        <taxon>Tsuneonella</taxon>
    </lineage>
</organism>
<evidence type="ECO:0000313" key="13">
    <source>
        <dbReference type="EMBL" id="MCT2560159.1"/>
    </source>
</evidence>
<dbReference type="GO" id="GO:0005524">
    <property type="term" value="F:ATP binding"/>
    <property type="evidence" value="ECO:0007669"/>
    <property type="project" value="UniProtKB-UniRule"/>
</dbReference>
<dbReference type="InterPro" id="IPR005762">
    <property type="entry name" value="MurD"/>
</dbReference>
<keyword evidence="6 9" id="KW-0547">Nucleotide-binding</keyword>
<comment type="function">
    <text evidence="9 10">Cell wall formation. Catalyzes the addition of glutamate to the nucleotide precursor UDP-N-acetylmuramoyl-L-alanine (UMA).</text>
</comment>
<dbReference type="GO" id="GO:0009252">
    <property type="term" value="P:peptidoglycan biosynthetic process"/>
    <property type="evidence" value="ECO:0007669"/>
    <property type="project" value="UniProtKB-UniRule"/>
</dbReference>
<dbReference type="GO" id="GO:0008764">
    <property type="term" value="F:UDP-N-acetylmuramoylalanine-D-glutamate ligase activity"/>
    <property type="evidence" value="ECO:0007669"/>
    <property type="project" value="UniProtKB-UniRule"/>
</dbReference>
<dbReference type="RefSeq" id="WP_259963274.1">
    <property type="nucleotide sequence ID" value="NZ_JAOAMV010000009.1"/>
</dbReference>
<dbReference type="EC" id="6.3.2.9" evidence="9 10"/>
<feature type="domain" description="Mur ligase C-terminal" evidence="11">
    <location>
        <begin position="291"/>
        <end position="407"/>
    </location>
</feature>